<organism evidence="1 2">
    <name type="scientific">Faecalibaculum rodentium</name>
    <dbReference type="NCBI Taxonomy" id="1702221"/>
    <lineage>
        <taxon>Bacteria</taxon>
        <taxon>Bacillati</taxon>
        <taxon>Bacillota</taxon>
        <taxon>Erysipelotrichia</taxon>
        <taxon>Erysipelotrichales</taxon>
        <taxon>Erysipelotrichaceae</taxon>
        <taxon>Faecalibaculum</taxon>
    </lineage>
</organism>
<dbReference type="KEGG" id="fro:AALO17_08460"/>
<dbReference type="AlphaFoldDB" id="A0A140DTK3"/>
<evidence type="ECO:0000313" key="2">
    <source>
        <dbReference type="Proteomes" id="UP000069771"/>
    </source>
</evidence>
<dbReference type="EMBL" id="CP011391">
    <property type="protein sequence ID" value="AMK53980.1"/>
    <property type="molecule type" value="Genomic_DNA"/>
</dbReference>
<dbReference type="STRING" id="1702221.AALO17_08460"/>
<protein>
    <submittedName>
        <fullName evidence="1">Uncharacterized protein</fullName>
    </submittedName>
</protein>
<gene>
    <name evidence="1" type="ORF">AALO17_08460</name>
</gene>
<sequence>MIIQPGVSRNQSPVWLQESLTVPITDDLYKKRAFRCLT</sequence>
<evidence type="ECO:0000313" key="1">
    <source>
        <dbReference type="EMBL" id="AMK53980.1"/>
    </source>
</evidence>
<name>A0A140DTK3_9FIRM</name>
<proteinExistence type="predicted"/>
<reference evidence="1 2" key="1">
    <citation type="journal article" date="2016" name="Gut Pathog.">
        <title>Whole genome sequencing of "Faecalibaculum rodentium" ALO17, isolated from C57BL/6J laboratory mouse feces.</title>
        <authorList>
            <person name="Lim S."/>
            <person name="Chang D.H."/>
            <person name="Ahn S."/>
            <person name="Kim B.C."/>
        </authorList>
    </citation>
    <scope>NUCLEOTIDE SEQUENCE [LARGE SCALE GENOMIC DNA]</scope>
    <source>
        <strain evidence="1 2">Alo17</strain>
    </source>
</reference>
<dbReference type="Proteomes" id="UP000069771">
    <property type="component" value="Chromosome"/>
</dbReference>
<keyword evidence="2" id="KW-1185">Reference proteome</keyword>
<accession>A0A140DTK3</accession>